<keyword evidence="4" id="KW-0805">Transcription regulation</keyword>
<name>A0ABD3XV77_SINWO</name>
<evidence type="ECO:0000256" key="2">
    <source>
        <dbReference type="ARBA" id="ARBA00022771"/>
    </source>
</evidence>
<evidence type="ECO:0000256" key="5">
    <source>
        <dbReference type="ARBA" id="ARBA00023163"/>
    </source>
</evidence>
<evidence type="ECO:0000313" key="9">
    <source>
        <dbReference type="Proteomes" id="UP001634394"/>
    </source>
</evidence>
<evidence type="ECO:0000256" key="6">
    <source>
        <dbReference type="PROSITE-ProRule" id="PRU00027"/>
    </source>
</evidence>
<accession>A0ABD3XV77</accession>
<dbReference type="AlphaFoldDB" id="A0ABD3XV77"/>
<proteinExistence type="predicted"/>
<dbReference type="PANTHER" id="PTHR46481:SF9">
    <property type="entry name" value="ZINC FINGER BED DOMAIN-CONTAINING PROTEIN 1-LIKE"/>
    <property type="match status" value="1"/>
</dbReference>
<dbReference type="InterPro" id="IPR052035">
    <property type="entry name" value="ZnF_BED_domain_contain"/>
</dbReference>
<reference evidence="8 9" key="1">
    <citation type="submission" date="2024-11" db="EMBL/GenBank/DDBJ databases">
        <title>Chromosome-level genome assembly of the freshwater bivalve Anodonta woodiana.</title>
        <authorList>
            <person name="Chen X."/>
        </authorList>
    </citation>
    <scope>NUCLEOTIDE SEQUENCE [LARGE SCALE GENOMIC DNA]</scope>
    <source>
        <strain evidence="8">MN2024</strain>
        <tissue evidence="8">Gills</tissue>
    </source>
</reference>
<evidence type="ECO:0000259" key="7">
    <source>
        <dbReference type="PROSITE" id="PS50808"/>
    </source>
</evidence>
<protein>
    <recommendedName>
        <fullName evidence="7">BED-type domain-containing protein</fullName>
    </recommendedName>
</protein>
<dbReference type="EMBL" id="JBJQND010000001">
    <property type="protein sequence ID" value="KAL3890114.1"/>
    <property type="molecule type" value="Genomic_DNA"/>
</dbReference>
<dbReference type="GO" id="GO:0008270">
    <property type="term" value="F:zinc ion binding"/>
    <property type="evidence" value="ECO:0007669"/>
    <property type="project" value="UniProtKB-KW"/>
</dbReference>
<evidence type="ECO:0000256" key="4">
    <source>
        <dbReference type="ARBA" id="ARBA00023015"/>
    </source>
</evidence>
<keyword evidence="5" id="KW-0804">Transcription</keyword>
<evidence type="ECO:0000256" key="1">
    <source>
        <dbReference type="ARBA" id="ARBA00022723"/>
    </source>
</evidence>
<keyword evidence="3" id="KW-0862">Zinc</keyword>
<dbReference type="SMART" id="SM00614">
    <property type="entry name" value="ZnF_BED"/>
    <property type="match status" value="1"/>
</dbReference>
<organism evidence="8 9">
    <name type="scientific">Sinanodonta woodiana</name>
    <name type="common">Chinese pond mussel</name>
    <name type="synonym">Anodonta woodiana</name>
    <dbReference type="NCBI Taxonomy" id="1069815"/>
    <lineage>
        <taxon>Eukaryota</taxon>
        <taxon>Metazoa</taxon>
        <taxon>Spiralia</taxon>
        <taxon>Lophotrochozoa</taxon>
        <taxon>Mollusca</taxon>
        <taxon>Bivalvia</taxon>
        <taxon>Autobranchia</taxon>
        <taxon>Heteroconchia</taxon>
        <taxon>Palaeoheterodonta</taxon>
        <taxon>Unionida</taxon>
        <taxon>Unionoidea</taxon>
        <taxon>Unionidae</taxon>
        <taxon>Unioninae</taxon>
        <taxon>Sinanodonta</taxon>
    </lineage>
</organism>
<keyword evidence="2 6" id="KW-0863">Zinc-finger</keyword>
<sequence length="167" mass="18856">MVDFDLVQNSKAWSAIWTHFAFRKSKPDGKIDEAIAVCRLCDAHVKFSGGTTNLAYHMNKHHPGKCGSYKMTDNIPSILANVSLSDVDNIDLSKVKTSQPIQRTLPGLIGAKYSSHSSRALHITDKVCRFIIKEMRPYRIVDSPEFRDILHTLDPRYNVPGRNSLQM</sequence>
<dbReference type="SUPFAM" id="SSF57667">
    <property type="entry name" value="beta-beta-alpha zinc fingers"/>
    <property type="match status" value="1"/>
</dbReference>
<keyword evidence="1" id="KW-0479">Metal-binding</keyword>
<evidence type="ECO:0000256" key="3">
    <source>
        <dbReference type="ARBA" id="ARBA00022833"/>
    </source>
</evidence>
<gene>
    <name evidence="8" type="ORF">ACJMK2_002407</name>
</gene>
<dbReference type="SUPFAM" id="SSF140996">
    <property type="entry name" value="Hermes dimerisation domain"/>
    <property type="match status" value="1"/>
</dbReference>
<dbReference type="InterPro" id="IPR003656">
    <property type="entry name" value="Znf_BED"/>
</dbReference>
<dbReference type="Proteomes" id="UP001634394">
    <property type="component" value="Unassembled WGS sequence"/>
</dbReference>
<dbReference type="PANTHER" id="PTHR46481">
    <property type="entry name" value="ZINC FINGER BED DOMAIN-CONTAINING PROTEIN 4"/>
    <property type="match status" value="1"/>
</dbReference>
<dbReference type="PROSITE" id="PS50808">
    <property type="entry name" value="ZF_BED"/>
    <property type="match status" value="1"/>
</dbReference>
<dbReference type="Pfam" id="PF02892">
    <property type="entry name" value="zf-BED"/>
    <property type="match status" value="1"/>
</dbReference>
<keyword evidence="9" id="KW-1185">Reference proteome</keyword>
<evidence type="ECO:0000313" key="8">
    <source>
        <dbReference type="EMBL" id="KAL3890114.1"/>
    </source>
</evidence>
<comment type="caution">
    <text evidence="8">The sequence shown here is derived from an EMBL/GenBank/DDBJ whole genome shotgun (WGS) entry which is preliminary data.</text>
</comment>
<feature type="domain" description="BED-type" evidence="7">
    <location>
        <begin position="11"/>
        <end position="63"/>
    </location>
</feature>
<dbReference type="InterPro" id="IPR036236">
    <property type="entry name" value="Znf_C2H2_sf"/>
</dbReference>